<organism evidence="1 2">
    <name type="scientific">Megalops atlanticus</name>
    <name type="common">Tarpon</name>
    <name type="synonym">Clupea gigantea</name>
    <dbReference type="NCBI Taxonomy" id="7932"/>
    <lineage>
        <taxon>Eukaryota</taxon>
        <taxon>Metazoa</taxon>
        <taxon>Chordata</taxon>
        <taxon>Craniata</taxon>
        <taxon>Vertebrata</taxon>
        <taxon>Euteleostomi</taxon>
        <taxon>Actinopterygii</taxon>
        <taxon>Neopterygii</taxon>
        <taxon>Teleostei</taxon>
        <taxon>Elopiformes</taxon>
        <taxon>Megalopidae</taxon>
        <taxon>Megalops</taxon>
    </lineage>
</organism>
<keyword evidence="2" id="KW-1185">Reference proteome</keyword>
<protein>
    <submittedName>
        <fullName evidence="1">Uncharacterized protein</fullName>
    </submittedName>
</protein>
<dbReference type="AlphaFoldDB" id="A0A9D3T9C2"/>
<sequence length="69" mass="7249">MSANRVLSLLPGLHRRALPCPGCCACGLARALCCCVRPLCMTPSSNTTCPSLAETPSRSLVSLRLPPSH</sequence>
<dbReference type="Proteomes" id="UP001046870">
    <property type="component" value="Chromosome 5"/>
</dbReference>
<reference evidence="1" key="1">
    <citation type="submission" date="2021-01" db="EMBL/GenBank/DDBJ databases">
        <authorList>
            <person name="Zahm M."/>
            <person name="Roques C."/>
            <person name="Cabau C."/>
            <person name="Klopp C."/>
            <person name="Donnadieu C."/>
            <person name="Jouanno E."/>
            <person name="Lampietro C."/>
            <person name="Louis A."/>
            <person name="Herpin A."/>
            <person name="Echchiki A."/>
            <person name="Berthelot C."/>
            <person name="Parey E."/>
            <person name="Roest-Crollius H."/>
            <person name="Braasch I."/>
            <person name="Postlethwait J."/>
            <person name="Bobe J."/>
            <person name="Montfort J."/>
            <person name="Bouchez O."/>
            <person name="Begum T."/>
            <person name="Mejri S."/>
            <person name="Adams A."/>
            <person name="Chen W.-J."/>
            <person name="Guiguen Y."/>
        </authorList>
    </citation>
    <scope>NUCLEOTIDE SEQUENCE</scope>
    <source>
        <strain evidence="1">YG-15Mar2019-1</strain>
        <tissue evidence="1">Brain</tissue>
    </source>
</reference>
<comment type="caution">
    <text evidence="1">The sequence shown here is derived from an EMBL/GenBank/DDBJ whole genome shotgun (WGS) entry which is preliminary data.</text>
</comment>
<accession>A0A9D3T9C2</accession>
<evidence type="ECO:0000313" key="2">
    <source>
        <dbReference type="Proteomes" id="UP001046870"/>
    </source>
</evidence>
<name>A0A9D3T9C2_MEGAT</name>
<dbReference type="EMBL" id="JAFDVH010000005">
    <property type="protein sequence ID" value="KAG7478044.1"/>
    <property type="molecule type" value="Genomic_DNA"/>
</dbReference>
<evidence type="ECO:0000313" key="1">
    <source>
        <dbReference type="EMBL" id="KAG7478044.1"/>
    </source>
</evidence>
<gene>
    <name evidence="1" type="ORF">MATL_G00076250</name>
</gene>
<proteinExistence type="predicted"/>